<sequence>MNRTLRSRSSVRSTRRTGAGVLAGILAVAALAGCAPAGTADSGADDPIDWELTETTAEPSGDIDSFTFASYAEPNSLDYAYAFDYADNSVLANVCESLLRLNPDFSLSPGLAESFEHPTPDTWVYTIREGVTFHDGTPLTAADAVASMSRHLDPEVGSFWFSVYQNVASIEQTGDRQVTVTMNGPDSQFNLGMGGAAGVIESAATLADKGADYGNSTGGVNCTGPFELAAWESGESITLTRFDDYWDDELKARSGEVEFVFMTDPTARINALKSGSVDGSWMLPMEAVPALQSSGKGDVVFGLNTAVGNLVVSDLEGPLGDLRVRKALLLALDRDGILQAAYRGVGETTDVMTTESVWQEASDAGRGAAFDDVSHYDQNVEEAKKLIAEAGAEGAELTYVTAPISNDFAVISQATVAAAQSIGLKVNVETVTPNAYTALFSDPSAREGVDLFYTSWYLSSPDALEMYSVLRTGDFSNYGGWSNPEFDAVVAEATAIDDPAARSEVTAKAQQIANAELPWLPLYQAPVSLYLGERITGVQPSVAFMYYPWAATIGAR</sequence>
<protein>
    <submittedName>
        <fullName evidence="6">ABC transporter substrate-binding protein</fullName>
    </submittedName>
</protein>
<dbReference type="CDD" id="cd00995">
    <property type="entry name" value="PBP2_NikA_DppA_OppA_like"/>
    <property type="match status" value="1"/>
</dbReference>
<dbReference type="RefSeq" id="WP_350351184.1">
    <property type="nucleotide sequence ID" value="NZ_CP158357.1"/>
</dbReference>
<dbReference type="AlphaFoldDB" id="A0AAU7VTT5"/>
<reference evidence="6" key="1">
    <citation type="submission" date="2024-06" db="EMBL/GenBank/DDBJ databases">
        <title>Draft genome sequence of Microbacterium sp. strain A8/3-1, isolated from Oxytropis tragacanthoides Fisch. ex DC. Root nodules in the Altai region of Russia.</title>
        <authorList>
            <person name="Sazanova A."/>
            <person name="Guro P."/>
            <person name="Kuznetsova I."/>
            <person name="Belimov A."/>
            <person name="Safronova V."/>
        </authorList>
    </citation>
    <scope>NUCLEOTIDE SEQUENCE</scope>
    <source>
        <strain evidence="6">A8/3-1</strain>
    </source>
</reference>
<name>A0AAU7VTT5_9MICO</name>
<dbReference type="PANTHER" id="PTHR30290:SF9">
    <property type="entry name" value="OLIGOPEPTIDE-BINDING PROTEIN APPA"/>
    <property type="match status" value="1"/>
</dbReference>
<dbReference type="Gene3D" id="3.40.190.10">
    <property type="entry name" value="Periplasmic binding protein-like II"/>
    <property type="match status" value="1"/>
</dbReference>
<evidence type="ECO:0000256" key="4">
    <source>
        <dbReference type="SAM" id="SignalP"/>
    </source>
</evidence>
<dbReference type="PANTHER" id="PTHR30290">
    <property type="entry name" value="PERIPLASMIC BINDING COMPONENT OF ABC TRANSPORTER"/>
    <property type="match status" value="1"/>
</dbReference>
<dbReference type="GO" id="GO:0043190">
    <property type="term" value="C:ATP-binding cassette (ABC) transporter complex"/>
    <property type="evidence" value="ECO:0007669"/>
    <property type="project" value="InterPro"/>
</dbReference>
<gene>
    <name evidence="6" type="ORF">ABS642_17860</name>
</gene>
<evidence type="ECO:0000256" key="2">
    <source>
        <dbReference type="ARBA" id="ARBA00022448"/>
    </source>
</evidence>
<dbReference type="GO" id="GO:0042597">
    <property type="term" value="C:periplasmic space"/>
    <property type="evidence" value="ECO:0007669"/>
    <property type="project" value="UniProtKB-ARBA"/>
</dbReference>
<dbReference type="PROSITE" id="PS51257">
    <property type="entry name" value="PROKAR_LIPOPROTEIN"/>
    <property type="match status" value="1"/>
</dbReference>
<dbReference type="GO" id="GO:1904680">
    <property type="term" value="F:peptide transmembrane transporter activity"/>
    <property type="evidence" value="ECO:0007669"/>
    <property type="project" value="TreeGrafter"/>
</dbReference>
<keyword evidence="2" id="KW-0813">Transport</keyword>
<evidence type="ECO:0000259" key="5">
    <source>
        <dbReference type="Pfam" id="PF00496"/>
    </source>
</evidence>
<feature type="domain" description="Solute-binding protein family 5" evidence="5">
    <location>
        <begin position="107"/>
        <end position="473"/>
    </location>
</feature>
<evidence type="ECO:0000256" key="3">
    <source>
        <dbReference type="ARBA" id="ARBA00022729"/>
    </source>
</evidence>
<accession>A0AAU7VTT5</accession>
<dbReference type="SUPFAM" id="SSF53850">
    <property type="entry name" value="Periplasmic binding protein-like II"/>
    <property type="match status" value="1"/>
</dbReference>
<dbReference type="Gene3D" id="3.10.105.10">
    <property type="entry name" value="Dipeptide-binding Protein, Domain 3"/>
    <property type="match status" value="1"/>
</dbReference>
<evidence type="ECO:0000313" key="6">
    <source>
        <dbReference type="EMBL" id="XBX77762.1"/>
    </source>
</evidence>
<keyword evidence="3 4" id="KW-0732">Signal</keyword>
<feature type="signal peptide" evidence="4">
    <location>
        <begin position="1"/>
        <end position="37"/>
    </location>
</feature>
<dbReference type="Pfam" id="PF00496">
    <property type="entry name" value="SBP_bac_5"/>
    <property type="match status" value="1"/>
</dbReference>
<proteinExistence type="inferred from homology"/>
<dbReference type="InterPro" id="IPR030678">
    <property type="entry name" value="Peptide/Ni-bd"/>
</dbReference>
<dbReference type="PIRSF" id="PIRSF002741">
    <property type="entry name" value="MppA"/>
    <property type="match status" value="1"/>
</dbReference>
<comment type="similarity">
    <text evidence="1">Belongs to the bacterial solute-binding protein 5 family.</text>
</comment>
<evidence type="ECO:0000256" key="1">
    <source>
        <dbReference type="ARBA" id="ARBA00005695"/>
    </source>
</evidence>
<organism evidence="6">
    <name type="scientific">Microbacterium sp. A8/3-1</name>
    <dbReference type="NCBI Taxonomy" id="3160749"/>
    <lineage>
        <taxon>Bacteria</taxon>
        <taxon>Bacillati</taxon>
        <taxon>Actinomycetota</taxon>
        <taxon>Actinomycetes</taxon>
        <taxon>Micrococcales</taxon>
        <taxon>Microbacteriaceae</taxon>
        <taxon>Microbacterium</taxon>
    </lineage>
</organism>
<dbReference type="InterPro" id="IPR000914">
    <property type="entry name" value="SBP_5_dom"/>
</dbReference>
<dbReference type="Gene3D" id="3.90.76.10">
    <property type="entry name" value="Dipeptide-binding Protein, Domain 1"/>
    <property type="match status" value="1"/>
</dbReference>
<dbReference type="EMBL" id="CP158357">
    <property type="protein sequence ID" value="XBX77762.1"/>
    <property type="molecule type" value="Genomic_DNA"/>
</dbReference>
<dbReference type="InterPro" id="IPR039424">
    <property type="entry name" value="SBP_5"/>
</dbReference>
<feature type="chain" id="PRO_5043661180" evidence="4">
    <location>
        <begin position="38"/>
        <end position="556"/>
    </location>
</feature>
<dbReference type="GO" id="GO:0015833">
    <property type="term" value="P:peptide transport"/>
    <property type="evidence" value="ECO:0007669"/>
    <property type="project" value="TreeGrafter"/>
</dbReference>